<evidence type="ECO:0000313" key="1">
    <source>
        <dbReference type="EMBL" id="CAK1255180.1"/>
    </source>
</evidence>
<reference evidence="1 2" key="1">
    <citation type="submission" date="2023-10" db="EMBL/GenBank/DDBJ databases">
        <authorList>
            <person name="Botero Cardona J."/>
        </authorList>
    </citation>
    <scope>NUCLEOTIDE SEQUENCE [LARGE SCALE GENOMIC DNA]</scope>
    <source>
        <strain evidence="1 2">R-82641</strain>
    </source>
</reference>
<dbReference type="Proteomes" id="UP001314200">
    <property type="component" value="Unassembled WGS sequence"/>
</dbReference>
<organism evidence="1 2">
    <name type="scientific">Fructobacillus cardui</name>
    <dbReference type="NCBI Taxonomy" id="2893170"/>
    <lineage>
        <taxon>Bacteria</taxon>
        <taxon>Bacillati</taxon>
        <taxon>Bacillota</taxon>
        <taxon>Bacilli</taxon>
        <taxon>Lactobacillales</taxon>
        <taxon>Lactobacillaceae</taxon>
        <taxon>Fructobacillus</taxon>
    </lineage>
</organism>
<sequence length="30" mass="3468">MVQIPLFDFEVALINVADMKLSLSFLFPLR</sequence>
<gene>
    <name evidence="1" type="ORF">R82641_BJNNKPBH_01608</name>
</gene>
<evidence type="ECO:0000313" key="2">
    <source>
        <dbReference type="Proteomes" id="UP001314200"/>
    </source>
</evidence>
<comment type="caution">
    <text evidence="1">The sequence shown here is derived from an EMBL/GenBank/DDBJ whole genome shotgun (WGS) entry which is preliminary data.</text>
</comment>
<accession>A0ABM9N2L0</accession>
<proteinExistence type="predicted"/>
<protein>
    <submittedName>
        <fullName evidence="1">Uncharacterized protein</fullName>
    </submittedName>
</protein>
<dbReference type="EMBL" id="CAUZLY010000028">
    <property type="protein sequence ID" value="CAK1255180.1"/>
    <property type="molecule type" value="Genomic_DNA"/>
</dbReference>
<name>A0ABM9N2L0_9LACO</name>
<keyword evidence="2" id="KW-1185">Reference proteome</keyword>